<dbReference type="AlphaFoldDB" id="A0A1I2T7G5"/>
<dbReference type="OrthoDB" id="1488714at2"/>
<gene>
    <name evidence="1" type="ORF">SAMN05192565_106172</name>
</gene>
<accession>A0A1I2T7G5</accession>
<organism evidence="1 2">
    <name type="scientific">Methylobacterium gossipiicola</name>
    <dbReference type="NCBI Taxonomy" id="582675"/>
    <lineage>
        <taxon>Bacteria</taxon>
        <taxon>Pseudomonadati</taxon>
        <taxon>Pseudomonadota</taxon>
        <taxon>Alphaproteobacteria</taxon>
        <taxon>Hyphomicrobiales</taxon>
        <taxon>Methylobacteriaceae</taxon>
        <taxon>Methylobacterium</taxon>
    </lineage>
</organism>
<reference evidence="2" key="1">
    <citation type="submission" date="2016-10" db="EMBL/GenBank/DDBJ databases">
        <authorList>
            <person name="Varghese N."/>
            <person name="Submissions S."/>
        </authorList>
    </citation>
    <scope>NUCLEOTIDE SEQUENCE [LARGE SCALE GENOMIC DNA]</scope>
    <source>
        <strain evidence="2">Gh-105</strain>
    </source>
</reference>
<dbReference type="Proteomes" id="UP000199229">
    <property type="component" value="Unassembled WGS sequence"/>
</dbReference>
<keyword evidence="2" id="KW-1185">Reference proteome</keyword>
<evidence type="ECO:0000313" key="1">
    <source>
        <dbReference type="EMBL" id="SFG60892.1"/>
    </source>
</evidence>
<dbReference type="STRING" id="582675.SAMN05192565_106172"/>
<proteinExistence type="predicted"/>
<evidence type="ECO:0000313" key="2">
    <source>
        <dbReference type="Proteomes" id="UP000199229"/>
    </source>
</evidence>
<protein>
    <submittedName>
        <fullName evidence="1">Uncharacterized protein</fullName>
    </submittedName>
</protein>
<dbReference type="EMBL" id="FOPM01000006">
    <property type="protein sequence ID" value="SFG60892.1"/>
    <property type="molecule type" value="Genomic_DNA"/>
</dbReference>
<name>A0A1I2T7G5_9HYPH</name>
<sequence length="685" mass="74980">MILIDSTKFTVDGVDVYPDHASPFQFWYVPGLIRLAERNGRKALSYFWYTDSATDSEGTGFLNFEVNTAVPPATLDRIRAEVARRTGRDAGKLVLSTVTFTKGAVNLSALGPTAAQAVRTPDDPSVLYQSKEQVVWSAGSSSLVGDNTAVCSIQFTKEGRLASAMKSAILAGANTIAALYRLEFLAMRPSVTFKVHGTLEKTVRDFQASLGGEVPLEALILDLGINAQWQRILQNTDLKIEVIDFGGDNDKEGLKWAQQILLDYILKNFFETQIGSDPNNWSPLKEAPKVSEAVEKARGTEEAAADKAASDGKVGEEADTAVKEIVKAATLFIPKVNIRAAYYDGRQENKIDFLYSELKARPYQVLPQALVLEGLGEPASYITQINRSQDPFGQPYPVNVALPDAADFTALGLTALNIQARYPANAPASSQAVQNFSITDGKRHGTEPPFRFQYDAKGSADVAFTVDYVFRSGGDWVGETTRFSVSGRAERGLIVATPDAAVQFVTLDIRLDADFVWEDADEVKVTLTSAKWKGTKQVTFQNGRADPRILRIRSGIETAAAEIRYTVDVHKGGKRIYGSEAATVQDDRIVVRDRFGGHTPVFFTASFDDDSVDITLSHTDGAFAWEDQFTLEKGQKRLRRIVPTLADPKPKSDLRFTYEVLPMDGEPFSKTGRGGQTIAIKLPGA</sequence>
<dbReference type="RefSeq" id="WP_091970423.1">
    <property type="nucleotide sequence ID" value="NZ_FOPM01000006.1"/>
</dbReference>